<protein>
    <recommendedName>
        <fullName evidence="5">Coatomer subunit delta</fullName>
    </recommendedName>
</protein>
<gene>
    <name evidence="8" type="ORF">M9458_011726</name>
</gene>
<evidence type="ECO:0000256" key="3">
    <source>
        <dbReference type="ARBA" id="ARBA00022490"/>
    </source>
</evidence>
<evidence type="ECO:0000256" key="5">
    <source>
        <dbReference type="RuleBase" id="RU364018"/>
    </source>
</evidence>
<comment type="caution">
    <text evidence="8">The sequence shown here is derived from an EMBL/GenBank/DDBJ whole genome shotgun (WGS) entry which is preliminary data.</text>
</comment>
<dbReference type="Proteomes" id="UP001529510">
    <property type="component" value="Unassembled WGS sequence"/>
</dbReference>
<keyword evidence="5" id="KW-0968">Cytoplasmic vesicle</keyword>
<comment type="similarity">
    <text evidence="1 5">Belongs to the adaptor complexes medium subunit family. Delta-COP subfamily.</text>
</comment>
<accession>A0ABD0R6Y5</accession>
<name>A0ABD0R6Y5_CIRMR</name>
<reference evidence="8 9" key="1">
    <citation type="submission" date="2024-05" db="EMBL/GenBank/DDBJ databases">
        <title>Genome sequencing and assembly of Indian major carp, Cirrhinus mrigala (Hamilton, 1822).</title>
        <authorList>
            <person name="Mohindra V."/>
            <person name="Chowdhury L.M."/>
            <person name="Lal K."/>
            <person name="Jena J.K."/>
        </authorList>
    </citation>
    <scope>NUCLEOTIDE SEQUENCE [LARGE SCALE GENOMIC DNA]</scope>
    <source>
        <strain evidence="8">CM1030</strain>
        <tissue evidence="8">Blood</tissue>
    </source>
</reference>
<keyword evidence="3 5" id="KW-0963">Cytoplasm</keyword>
<comment type="subunit">
    <text evidence="5">Oligomeric complex that consists of at least the alpha, beta, beta', gamma, delta, epsilon and zeta subunits.</text>
</comment>
<evidence type="ECO:0000313" key="8">
    <source>
        <dbReference type="EMBL" id="KAL0193430.1"/>
    </source>
</evidence>
<comment type="function">
    <text evidence="5">The coatomer is a cytosolic protein complex that binds to dilysine motifs and reversibly associates with Golgi non-clathrin-coated vesicles, which further mediate biosynthetic protein transport from the ER, via the Golgi up to the trans Golgi network. Coatomer complex is required for budding from Golgi membranes, and is essential for the retrograde Golgi-to-ER transport of dilysine-tagged proteins.</text>
</comment>
<dbReference type="GO" id="GO:0006890">
    <property type="term" value="P:retrograde vesicle-mediated transport, Golgi to endoplasmic reticulum"/>
    <property type="evidence" value="ECO:0007669"/>
    <property type="project" value="UniProtKB-UniRule"/>
</dbReference>
<dbReference type="PANTHER" id="PTHR10121">
    <property type="entry name" value="COATOMER SUBUNIT DELTA"/>
    <property type="match status" value="1"/>
</dbReference>
<evidence type="ECO:0000256" key="6">
    <source>
        <dbReference type="RuleBase" id="RU366052"/>
    </source>
</evidence>
<keyword evidence="5" id="KW-0333">Golgi apparatus</keyword>
<feature type="non-terminal residue" evidence="8">
    <location>
        <position position="1"/>
    </location>
</feature>
<evidence type="ECO:0000256" key="4">
    <source>
        <dbReference type="ARBA" id="ARBA00022927"/>
    </source>
</evidence>
<sequence>AKAEMRRKAKELQQIRRDTERGKKGPGFGGFGSSGMSSSSAVIITDTLIEPEKPKPTPAPVSGKALKLVGKGKEVDDFVDKLKSEGENIILPSTGKRPSEASKSLPPPTHTER</sequence>
<evidence type="ECO:0000313" key="9">
    <source>
        <dbReference type="Proteomes" id="UP001529510"/>
    </source>
</evidence>
<feature type="region of interest" description="Disordered" evidence="7">
    <location>
        <begin position="1"/>
        <end position="63"/>
    </location>
</feature>
<keyword evidence="5" id="KW-0931">ER-Golgi transport</keyword>
<organism evidence="8 9">
    <name type="scientific">Cirrhinus mrigala</name>
    <name type="common">Mrigala</name>
    <dbReference type="NCBI Taxonomy" id="683832"/>
    <lineage>
        <taxon>Eukaryota</taxon>
        <taxon>Metazoa</taxon>
        <taxon>Chordata</taxon>
        <taxon>Craniata</taxon>
        <taxon>Vertebrata</taxon>
        <taxon>Euteleostomi</taxon>
        <taxon>Actinopterygii</taxon>
        <taxon>Neopterygii</taxon>
        <taxon>Teleostei</taxon>
        <taxon>Ostariophysi</taxon>
        <taxon>Cypriniformes</taxon>
        <taxon>Cyprinidae</taxon>
        <taxon>Labeoninae</taxon>
        <taxon>Labeonini</taxon>
        <taxon>Cirrhinus</taxon>
    </lineage>
</organism>
<evidence type="ECO:0000256" key="2">
    <source>
        <dbReference type="ARBA" id="ARBA00022448"/>
    </source>
</evidence>
<proteinExistence type="inferred from homology"/>
<dbReference type="GO" id="GO:0000139">
    <property type="term" value="C:Golgi membrane"/>
    <property type="evidence" value="ECO:0007669"/>
    <property type="project" value="UniProtKB-SubCell"/>
</dbReference>
<keyword evidence="5" id="KW-0472">Membrane</keyword>
<dbReference type="AlphaFoldDB" id="A0ABD0R6Y5"/>
<comment type="subcellular location">
    <subcellularLocation>
        <location evidence="5 6">Cytoplasm</location>
    </subcellularLocation>
    <subcellularLocation>
        <location evidence="5 6">Cytoplasmic vesicle</location>
        <location evidence="5 6">COPI-coated vesicle membrane</location>
        <topology evidence="5 6">Peripheral membrane protein</topology>
        <orientation evidence="5 6">Cytoplasmic side</orientation>
    </subcellularLocation>
    <subcellularLocation>
        <location evidence="5 6">Golgi apparatus membrane</location>
        <topology evidence="5 6">Peripheral membrane protein</topology>
        <orientation evidence="5 6">Cytoplasmic side</orientation>
    </subcellularLocation>
</comment>
<dbReference type="InterPro" id="IPR027059">
    <property type="entry name" value="Coatomer_dsu"/>
</dbReference>
<dbReference type="PANTHER" id="PTHR10121:SF0">
    <property type="entry name" value="COATOMER SUBUNIT DELTA"/>
    <property type="match status" value="1"/>
</dbReference>
<feature type="compositionally biased region" description="Basic and acidic residues" evidence="7">
    <location>
        <begin position="1"/>
        <end position="23"/>
    </location>
</feature>
<dbReference type="GO" id="GO:0015031">
    <property type="term" value="P:protein transport"/>
    <property type="evidence" value="ECO:0007669"/>
    <property type="project" value="UniProtKB-KW"/>
</dbReference>
<feature type="region of interest" description="Disordered" evidence="7">
    <location>
        <begin position="85"/>
        <end position="113"/>
    </location>
</feature>
<evidence type="ECO:0000256" key="1">
    <source>
        <dbReference type="ARBA" id="ARBA00010516"/>
    </source>
</evidence>
<keyword evidence="9" id="KW-1185">Reference proteome</keyword>
<keyword evidence="4 5" id="KW-0653">Protein transport</keyword>
<keyword evidence="2 5" id="KW-0813">Transport</keyword>
<evidence type="ECO:0000256" key="7">
    <source>
        <dbReference type="SAM" id="MobiDB-lite"/>
    </source>
</evidence>
<dbReference type="EMBL" id="JAMKFB020000005">
    <property type="protein sequence ID" value="KAL0193430.1"/>
    <property type="molecule type" value="Genomic_DNA"/>
</dbReference>
<dbReference type="GO" id="GO:0030126">
    <property type="term" value="C:COPI vesicle coat"/>
    <property type="evidence" value="ECO:0007669"/>
    <property type="project" value="UniProtKB-UniRule"/>
</dbReference>